<evidence type="ECO:0000313" key="10">
    <source>
        <dbReference type="Proteomes" id="UP001346149"/>
    </source>
</evidence>
<dbReference type="InterPro" id="IPR001394">
    <property type="entry name" value="Peptidase_C19_UCH"/>
</dbReference>
<dbReference type="PANTHER" id="PTHR24006:SF758">
    <property type="entry name" value="UBIQUITIN CARBOXYL-TERMINAL HYDROLASE 36"/>
    <property type="match status" value="1"/>
</dbReference>
<comment type="catalytic activity">
    <reaction evidence="1 7">
        <text>Thiol-dependent hydrolysis of ester, thioester, amide, peptide and isopeptide bonds formed by the C-terminal Gly of ubiquitin (a 76-residue protein attached to proteins as an intracellular targeting signal).</text>
        <dbReference type="EC" id="3.4.19.12"/>
    </reaction>
</comment>
<dbReference type="Gene3D" id="3.90.70.10">
    <property type="entry name" value="Cysteine proteinases"/>
    <property type="match status" value="1"/>
</dbReference>
<evidence type="ECO:0000313" key="9">
    <source>
        <dbReference type="EMBL" id="KAK4781921.1"/>
    </source>
</evidence>
<dbReference type="CDD" id="cd02661">
    <property type="entry name" value="Peptidase_C19E"/>
    <property type="match status" value="1"/>
</dbReference>
<evidence type="ECO:0000259" key="8">
    <source>
        <dbReference type="PROSITE" id="PS50235"/>
    </source>
</evidence>
<organism evidence="9 10">
    <name type="scientific">Trapa natans</name>
    <name type="common">Water chestnut</name>
    <dbReference type="NCBI Taxonomy" id="22666"/>
    <lineage>
        <taxon>Eukaryota</taxon>
        <taxon>Viridiplantae</taxon>
        <taxon>Streptophyta</taxon>
        <taxon>Embryophyta</taxon>
        <taxon>Tracheophyta</taxon>
        <taxon>Spermatophyta</taxon>
        <taxon>Magnoliopsida</taxon>
        <taxon>eudicotyledons</taxon>
        <taxon>Gunneridae</taxon>
        <taxon>Pentapetalae</taxon>
        <taxon>rosids</taxon>
        <taxon>malvids</taxon>
        <taxon>Myrtales</taxon>
        <taxon>Lythraceae</taxon>
        <taxon>Trapa</taxon>
    </lineage>
</organism>
<dbReference type="GO" id="GO:0016579">
    <property type="term" value="P:protein deubiquitination"/>
    <property type="evidence" value="ECO:0007669"/>
    <property type="project" value="InterPro"/>
</dbReference>
<dbReference type="GO" id="GO:0006508">
    <property type="term" value="P:proteolysis"/>
    <property type="evidence" value="ECO:0007669"/>
    <property type="project" value="UniProtKB-KW"/>
</dbReference>
<evidence type="ECO:0000256" key="4">
    <source>
        <dbReference type="ARBA" id="ARBA00022786"/>
    </source>
</evidence>
<dbReference type="GO" id="GO:0005634">
    <property type="term" value="C:nucleus"/>
    <property type="evidence" value="ECO:0007669"/>
    <property type="project" value="TreeGrafter"/>
</dbReference>
<protein>
    <recommendedName>
        <fullName evidence="7">Ubiquitin carboxyl-terminal hydrolase</fullName>
        <ecNumber evidence="7">3.4.19.12</ecNumber>
    </recommendedName>
</protein>
<dbReference type="AlphaFoldDB" id="A0AAN7QZ23"/>
<comment type="caution">
    <text evidence="9">The sequence shown here is derived from an EMBL/GenBank/DDBJ whole genome shotgun (WGS) entry which is preliminary data.</text>
</comment>
<dbReference type="FunFam" id="3.90.70.10:FF:000118">
    <property type="entry name" value="Ubiquitin carboxyl-terminal hydrolase 25"/>
    <property type="match status" value="1"/>
</dbReference>
<dbReference type="PROSITE" id="PS50235">
    <property type="entry name" value="USP_3"/>
    <property type="match status" value="1"/>
</dbReference>
<dbReference type="InterPro" id="IPR038765">
    <property type="entry name" value="Papain-like_cys_pep_sf"/>
</dbReference>
<dbReference type="PROSITE" id="PS00972">
    <property type="entry name" value="USP_1"/>
    <property type="match status" value="1"/>
</dbReference>
<comment type="similarity">
    <text evidence="2 7">Belongs to the peptidase C19 family.</text>
</comment>
<evidence type="ECO:0000256" key="1">
    <source>
        <dbReference type="ARBA" id="ARBA00000707"/>
    </source>
</evidence>
<proteinExistence type="inferred from homology"/>
<reference evidence="9 10" key="1">
    <citation type="journal article" date="2023" name="Hortic Res">
        <title>Pangenome of water caltrop reveals structural variations and asymmetric subgenome divergence after allopolyploidization.</title>
        <authorList>
            <person name="Zhang X."/>
            <person name="Chen Y."/>
            <person name="Wang L."/>
            <person name="Yuan Y."/>
            <person name="Fang M."/>
            <person name="Shi L."/>
            <person name="Lu R."/>
            <person name="Comes H.P."/>
            <person name="Ma Y."/>
            <person name="Chen Y."/>
            <person name="Huang G."/>
            <person name="Zhou Y."/>
            <person name="Zheng Z."/>
            <person name="Qiu Y."/>
        </authorList>
    </citation>
    <scope>NUCLEOTIDE SEQUENCE [LARGE SCALE GENOMIC DNA]</scope>
    <source>
        <strain evidence="9">F231</strain>
    </source>
</reference>
<name>A0AAN7QZ23_TRANT</name>
<dbReference type="PROSITE" id="PS00973">
    <property type="entry name" value="USP_2"/>
    <property type="match status" value="1"/>
</dbReference>
<dbReference type="InterPro" id="IPR018200">
    <property type="entry name" value="USP_CS"/>
</dbReference>
<dbReference type="GO" id="GO:0005829">
    <property type="term" value="C:cytosol"/>
    <property type="evidence" value="ECO:0007669"/>
    <property type="project" value="TreeGrafter"/>
</dbReference>
<comment type="function">
    <text evidence="7">Recognizes and hydrolyzes the peptide bond at the C-terminal Gly of ubiquitin. Involved in the processing of poly-ubiquitin precursors as well as that of ubiquitinated proteins.</text>
</comment>
<dbReference type="EMBL" id="JAXQNO010000016">
    <property type="protein sequence ID" value="KAK4781921.1"/>
    <property type="molecule type" value="Genomic_DNA"/>
</dbReference>
<evidence type="ECO:0000256" key="5">
    <source>
        <dbReference type="ARBA" id="ARBA00022801"/>
    </source>
</evidence>
<gene>
    <name evidence="9" type="ORF">SAY86_016023</name>
</gene>
<feature type="domain" description="USP" evidence="8">
    <location>
        <begin position="29"/>
        <end position="347"/>
    </location>
</feature>
<evidence type="ECO:0000256" key="3">
    <source>
        <dbReference type="ARBA" id="ARBA00022670"/>
    </source>
</evidence>
<dbReference type="InterPro" id="IPR028889">
    <property type="entry name" value="USP"/>
</dbReference>
<keyword evidence="5 7" id="KW-0378">Hydrolase</keyword>
<evidence type="ECO:0000256" key="7">
    <source>
        <dbReference type="RuleBase" id="RU366025"/>
    </source>
</evidence>
<dbReference type="PANTHER" id="PTHR24006">
    <property type="entry name" value="UBIQUITIN CARBOXYL-TERMINAL HYDROLASE"/>
    <property type="match status" value="1"/>
</dbReference>
<evidence type="ECO:0000256" key="2">
    <source>
        <dbReference type="ARBA" id="ARBA00009085"/>
    </source>
</evidence>
<dbReference type="SUPFAM" id="SSF54001">
    <property type="entry name" value="Cysteine proteinases"/>
    <property type="match status" value="1"/>
</dbReference>
<sequence length="674" mass="75864">MALPPPPQQLQMNWQTSFLGQKRKTGPPLGLRNLGNSCYLNSVLQCLTYTPPLANFCLRNLHSSLCDSSVDGEKKRDCPFCILEKRIARSLKVDLAQDSPSKILCCLQLFAQHFRIGRQEDAHEFLRYVIDTCHNTCIRLKKLQQHQQRKGCSEASIGDDSTIVKEIFGGSLQSQVKCSSCGSESKKIDEIMDISLDVLHSSSLKEALRKFFQPELLDGNNKYKCENCQKLVVARKQMLVFQAPNVLVIQLKRFDGMYGGKIDKVVSFDDVLVLSSFMCKKSQDSSPEYHLFGTIVHSGCSLDSGHYYAYIKDAMGRWYCCNDAYVTQATLEEVLSEKVYILFFSRSRQRPVSSTDCLLPIEAKSQNCNGNGTYKRHVPDPPSKLSHMKPLVEESAWTNVSMSPKLDMVQAGPKMKFNIAGNAGSRRVPTLVNGKVEPYKNNLVEANGDVEDLVQLYKSDKYKLVSPNGNVHGKENRALFVGGKNNQTIDLSSCDENDRTNGFDAEKSEPSAYENGHCIVRDRVLDSVKSVLCESNGVISREAKISEHGYIKHINGSDPCHPTLSGLKRKLHESHCILLAQDAQSRAKVEELKELLRNDASSVLRTCGWLEEVYNFMHLKKRSYMTQVSSASGYADYLKQKLIADAKPIFSLQIPNTLKEELIRHLRSFSQERR</sequence>
<keyword evidence="4 7" id="KW-0833">Ubl conjugation pathway</keyword>
<dbReference type="Proteomes" id="UP001346149">
    <property type="component" value="Unassembled WGS sequence"/>
</dbReference>
<dbReference type="InterPro" id="IPR050164">
    <property type="entry name" value="Peptidase_C19"/>
</dbReference>
<keyword evidence="3 7" id="KW-0645">Protease</keyword>
<dbReference type="EC" id="3.4.19.12" evidence="7"/>
<evidence type="ECO:0000256" key="6">
    <source>
        <dbReference type="ARBA" id="ARBA00022807"/>
    </source>
</evidence>
<keyword evidence="6 7" id="KW-0788">Thiol protease</keyword>
<dbReference type="Pfam" id="PF00443">
    <property type="entry name" value="UCH"/>
    <property type="match status" value="1"/>
</dbReference>
<dbReference type="GO" id="GO:0004843">
    <property type="term" value="F:cysteine-type deubiquitinase activity"/>
    <property type="evidence" value="ECO:0007669"/>
    <property type="project" value="UniProtKB-UniRule"/>
</dbReference>
<accession>A0AAN7QZ23</accession>
<keyword evidence="10" id="KW-1185">Reference proteome</keyword>